<reference evidence="5" key="1">
    <citation type="journal article" date="2020" name="mSystems">
        <title>Genome- and Community-Level Interaction Insights into Carbon Utilization and Element Cycling Functions of Hydrothermarchaeota in Hydrothermal Sediment.</title>
        <authorList>
            <person name="Zhou Z."/>
            <person name="Liu Y."/>
            <person name="Xu W."/>
            <person name="Pan J."/>
            <person name="Luo Z.H."/>
            <person name="Li M."/>
        </authorList>
    </citation>
    <scope>NUCLEOTIDE SEQUENCE [LARGE SCALE GENOMIC DNA]</scope>
    <source>
        <strain evidence="5">HyVt-535</strain>
    </source>
</reference>
<organism evidence="5">
    <name type="scientific">Thiolapillus brandeum</name>
    <dbReference type="NCBI Taxonomy" id="1076588"/>
    <lineage>
        <taxon>Bacteria</taxon>
        <taxon>Pseudomonadati</taxon>
        <taxon>Pseudomonadota</taxon>
        <taxon>Gammaproteobacteria</taxon>
        <taxon>Chromatiales</taxon>
        <taxon>Sedimenticolaceae</taxon>
        <taxon>Thiolapillus</taxon>
    </lineage>
</organism>
<dbReference type="InterPro" id="IPR023430">
    <property type="entry name" value="Pept_HybD-like_dom_sf"/>
</dbReference>
<sequence length="164" mass="17994">MTRTLVLGVGNTLLSDEGCGVHVVRHLQGKLDERKDVQLLDGGTLSFSLAAPIADHEELIVVDAARLDAPPGAFRCFQGEAMDRFLGNRRRSAHEVGLLDLMDMLRLTDCLPRRRALVAIQPASLEWGARPTAMVAAAIPQAARRVLELIDHWRNPDAGRRICA</sequence>
<dbReference type="PANTHER" id="PTHR30302">
    <property type="entry name" value="HYDROGENASE 1 MATURATION PROTEASE"/>
    <property type="match status" value="1"/>
</dbReference>
<dbReference type="GO" id="GO:0016485">
    <property type="term" value="P:protein processing"/>
    <property type="evidence" value="ECO:0007669"/>
    <property type="project" value="TreeGrafter"/>
</dbReference>
<keyword evidence="2 5" id="KW-0645">Protease</keyword>
<dbReference type="Proteomes" id="UP000886100">
    <property type="component" value="Unassembled WGS sequence"/>
</dbReference>
<evidence type="ECO:0000313" key="5">
    <source>
        <dbReference type="EMBL" id="HHH13754.1"/>
    </source>
</evidence>
<dbReference type="NCBIfam" id="TIGR00072">
    <property type="entry name" value="hydrog_prot"/>
    <property type="match status" value="1"/>
</dbReference>
<gene>
    <name evidence="5" type="ORF">ENJ98_05910</name>
</gene>
<protein>
    <submittedName>
        <fullName evidence="5">Hydrogenase maturation protease</fullName>
    </submittedName>
</protein>
<evidence type="ECO:0000256" key="2">
    <source>
        <dbReference type="ARBA" id="ARBA00022670"/>
    </source>
</evidence>
<dbReference type="AlphaFoldDB" id="A0A7C5IZ66"/>
<evidence type="ECO:0000256" key="1">
    <source>
        <dbReference type="ARBA" id="ARBA00006814"/>
    </source>
</evidence>
<dbReference type="SUPFAM" id="SSF53163">
    <property type="entry name" value="HybD-like"/>
    <property type="match status" value="1"/>
</dbReference>
<keyword evidence="4" id="KW-0378">Hydrolase</keyword>
<dbReference type="Pfam" id="PF01750">
    <property type="entry name" value="HycI"/>
    <property type="match status" value="1"/>
</dbReference>
<dbReference type="GO" id="GO:0004190">
    <property type="term" value="F:aspartic-type endopeptidase activity"/>
    <property type="evidence" value="ECO:0007669"/>
    <property type="project" value="UniProtKB-KW"/>
</dbReference>
<dbReference type="PANTHER" id="PTHR30302:SF1">
    <property type="entry name" value="HYDROGENASE 2 MATURATION PROTEASE"/>
    <property type="match status" value="1"/>
</dbReference>
<dbReference type="Gene3D" id="3.40.50.1450">
    <property type="entry name" value="HybD-like"/>
    <property type="match status" value="1"/>
</dbReference>
<dbReference type="InterPro" id="IPR000671">
    <property type="entry name" value="Peptidase_A31"/>
</dbReference>
<evidence type="ECO:0000256" key="4">
    <source>
        <dbReference type="ARBA" id="ARBA00022801"/>
    </source>
</evidence>
<dbReference type="PRINTS" id="PR00446">
    <property type="entry name" value="HYDRGNUPTAKE"/>
</dbReference>
<dbReference type="EMBL" id="DROM01000356">
    <property type="protein sequence ID" value="HHH13754.1"/>
    <property type="molecule type" value="Genomic_DNA"/>
</dbReference>
<name>A0A7C5IZ66_9GAMM</name>
<proteinExistence type="inferred from homology"/>
<keyword evidence="3" id="KW-0064">Aspartyl protease</keyword>
<evidence type="ECO:0000256" key="3">
    <source>
        <dbReference type="ARBA" id="ARBA00022750"/>
    </source>
</evidence>
<comment type="similarity">
    <text evidence="1">Belongs to the peptidase A31 family.</text>
</comment>
<dbReference type="GO" id="GO:0008047">
    <property type="term" value="F:enzyme activator activity"/>
    <property type="evidence" value="ECO:0007669"/>
    <property type="project" value="InterPro"/>
</dbReference>
<accession>A0A7C5IZ66</accession>
<dbReference type="CDD" id="cd06062">
    <property type="entry name" value="H2MP_MemB-H2up"/>
    <property type="match status" value="1"/>
</dbReference>
<comment type="caution">
    <text evidence="5">The sequence shown here is derived from an EMBL/GenBank/DDBJ whole genome shotgun (WGS) entry which is preliminary data.</text>
</comment>